<proteinExistence type="predicted"/>
<name>A0A3N9UBE8_9BACI</name>
<reference evidence="1 2" key="1">
    <citation type="journal article" date="2013" name="J. Microbiol.">
        <title>Lysinibacillus chungkukjangi sp. nov., isolated from Chungkukjang, Korean fermented soybean food.</title>
        <authorList>
            <person name="Kim S.J."/>
            <person name="Jang Y.H."/>
            <person name="Hamada M."/>
            <person name="Ahn J.H."/>
            <person name="Weon H.Y."/>
            <person name="Suzuki K."/>
            <person name="Whang K.S."/>
            <person name="Kwon S.W."/>
        </authorList>
    </citation>
    <scope>NUCLEOTIDE SEQUENCE [LARGE SCALE GENOMIC DNA]</scope>
    <source>
        <strain evidence="1 2">MCCC 1A12701</strain>
    </source>
</reference>
<sequence length="336" mass="38493">MEKLKPFNEKLTTAEMGKLWVTYTGNTMATCVLSYYLNNVEDPEIKKVVETALQLADTIVKDVKEILIAENFPVPIGYTDEDVNLGAPRLFSDEFYLWYLKYTGKAGMSIYTIAIPLMTRKDIRELFTKILKSTLDLESMVNQTLMDKGLYIEPPQIPTPEKVEMIQKQSFLHGFFGDIRPLHAMEITHLYDNIENNIASKALLLGFSQVAKEDKIRKYFIRGKELTNNHIEKSTEKLHESNLPSLKILDHLVSDSTIPPFSDKLMLAHKIEMFSMKIRTAGNGISLNGRRDIAKMYVSMLTDLGLYVEDGFNIMIEHEWMEQPPLAINRDELTSN</sequence>
<dbReference type="Pfam" id="PF11553">
    <property type="entry name" value="DUF3231"/>
    <property type="match status" value="2"/>
</dbReference>
<dbReference type="Proteomes" id="UP000274033">
    <property type="component" value="Unassembled WGS sequence"/>
</dbReference>
<gene>
    <name evidence="1" type="ORF">EBB45_14560</name>
</gene>
<protein>
    <submittedName>
        <fullName evidence="1">DUF3231 family protein</fullName>
    </submittedName>
</protein>
<accession>A0A3N9UBE8</accession>
<keyword evidence="2" id="KW-1185">Reference proteome</keyword>
<dbReference type="RefSeq" id="WP_124765992.1">
    <property type="nucleotide sequence ID" value="NZ_JAFBDY010000027.1"/>
</dbReference>
<dbReference type="Gene3D" id="1.20.1260.10">
    <property type="match status" value="2"/>
</dbReference>
<dbReference type="OrthoDB" id="1675670at2"/>
<evidence type="ECO:0000313" key="1">
    <source>
        <dbReference type="EMBL" id="RQW73794.1"/>
    </source>
</evidence>
<dbReference type="InterPro" id="IPR012347">
    <property type="entry name" value="Ferritin-like"/>
</dbReference>
<comment type="caution">
    <text evidence="1">The sequence shown here is derived from an EMBL/GenBank/DDBJ whole genome shotgun (WGS) entry which is preliminary data.</text>
</comment>
<dbReference type="EMBL" id="RRCT01000015">
    <property type="protein sequence ID" value="RQW73794.1"/>
    <property type="molecule type" value="Genomic_DNA"/>
</dbReference>
<dbReference type="InterPro" id="IPR021617">
    <property type="entry name" value="DUF3231"/>
</dbReference>
<evidence type="ECO:0000313" key="2">
    <source>
        <dbReference type="Proteomes" id="UP000274033"/>
    </source>
</evidence>
<organism evidence="1 2">
    <name type="scientific">Lysinibacillus composti</name>
    <dbReference type="NCBI Taxonomy" id="720633"/>
    <lineage>
        <taxon>Bacteria</taxon>
        <taxon>Bacillati</taxon>
        <taxon>Bacillota</taxon>
        <taxon>Bacilli</taxon>
        <taxon>Bacillales</taxon>
        <taxon>Bacillaceae</taxon>
        <taxon>Lysinibacillus</taxon>
    </lineage>
</organism>
<dbReference type="AlphaFoldDB" id="A0A3N9UBE8"/>